<keyword evidence="18" id="KW-1185">Reference proteome</keyword>
<evidence type="ECO:0000256" key="11">
    <source>
        <dbReference type="ARBA" id="ARBA00022989"/>
    </source>
</evidence>
<keyword evidence="10" id="KW-0862">Zinc</keyword>
<comment type="subcellular location">
    <subcellularLocation>
        <location evidence="2">Membrane</location>
        <topology evidence="2">Single-pass membrane protein</topology>
    </subcellularLocation>
</comment>
<comment type="pathway">
    <text evidence="3">Protein modification; protein ubiquitination.</text>
</comment>
<keyword evidence="8 14" id="KW-0863">Zinc-finger</keyword>
<dbReference type="PANTHER" id="PTHR46913">
    <property type="entry name" value="RING-H2 FINGER PROTEIN ATL16"/>
    <property type="match status" value="1"/>
</dbReference>
<comment type="caution">
    <text evidence="17">The sequence shown here is derived from an EMBL/GenBank/DDBJ whole genome shotgun (WGS) entry which is preliminary data.</text>
</comment>
<dbReference type="GO" id="GO:0061630">
    <property type="term" value="F:ubiquitin protein ligase activity"/>
    <property type="evidence" value="ECO:0007669"/>
    <property type="project" value="UniProtKB-EC"/>
</dbReference>
<dbReference type="CDD" id="cd16461">
    <property type="entry name" value="RING-H2_EL5-like"/>
    <property type="match status" value="1"/>
</dbReference>
<evidence type="ECO:0000313" key="17">
    <source>
        <dbReference type="EMBL" id="KAB1220031.1"/>
    </source>
</evidence>
<evidence type="ECO:0000256" key="15">
    <source>
        <dbReference type="SAM" id="Phobius"/>
    </source>
</evidence>
<dbReference type="InterPro" id="IPR044600">
    <property type="entry name" value="ATL1/ATL16-like"/>
</dbReference>
<protein>
    <recommendedName>
        <fullName evidence="4">RING-type E3 ubiquitin transferase</fullName>
        <ecNumber evidence="4">2.3.2.27</ecNumber>
    </recommendedName>
</protein>
<sequence>MGSVNNQNPGSPFETYKDCSQGICSIYCPQWCYIIFPPPPPFGLGYGGNDPSSFQFSPLIVAAIGIIACAFILVFYYTVISKYCGPRGNSETGMELNDNRDLIENESLQASSAGLDEALIRSIRVCKYKKGDGLVEGTDCSVCLSEFLESESVRLLPKCNHAFHLPCIDTWLKSHSSCPLCRSNIAANNSLPPQMTVPIQETPAPTTVSALQHQHRNDTILVIEDLEGGVQEEAIVSIVSDVVPKTSIQSLGHTHASEGRENNSLEIRQDELQPFRRSLSMNYALRQSYVSIADILRTREEDEKYKTEILGIGPSKEQEENRCHENNRSGVSGLVQYCTAPGIKRSVSMGRFMFASNGKGNNFTRCTLPINFCGSVTY</sequence>
<dbReference type="EMBL" id="RXIC02000021">
    <property type="protein sequence ID" value="KAB1220031.1"/>
    <property type="molecule type" value="Genomic_DNA"/>
</dbReference>
<keyword evidence="6 15" id="KW-0812">Transmembrane</keyword>
<evidence type="ECO:0000256" key="1">
    <source>
        <dbReference type="ARBA" id="ARBA00000900"/>
    </source>
</evidence>
<keyword evidence="7" id="KW-0479">Metal-binding</keyword>
<dbReference type="PROSITE" id="PS50089">
    <property type="entry name" value="ZF_RING_2"/>
    <property type="match status" value="1"/>
</dbReference>
<keyword evidence="12 15" id="KW-0472">Membrane</keyword>
<accession>A0A6A1W491</accession>
<feature type="domain" description="RING-type" evidence="16">
    <location>
        <begin position="140"/>
        <end position="182"/>
    </location>
</feature>
<dbReference type="UniPathway" id="UPA00143"/>
<evidence type="ECO:0000256" key="5">
    <source>
        <dbReference type="ARBA" id="ARBA00022679"/>
    </source>
</evidence>
<dbReference type="InterPro" id="IPR013083">
    <property type="entry name" value="Znf_RING/FYVE/PHD"/>
</dbReference>
<evidence type="ECO:0000256" key="13">
    <source>
        <dbReference type="ARBA" id="ARBA00024209"/>
    </source>
</evidence>
<dbReference type="OrthoDB" id="9984778at2759"/>
<evidence type="ECO:0000256" key="9">
    <source>
        <dbReference type="ARBA" id="ARBA00022786"/>
    </source>
</evidence>
<evidence type="ECO:0000256" key="10">
    <source>
        <dbReference type="ARBA" id="ARBA00022833"/>
    </source>
</evidence>
<organism evidence="17 18">
    <name type="scientific">Morella rubra</name>
    <name type="common">Chinese bayberry</name>
    <dbReference type="NCBI Taxonomy" id="262757"/>
    <lineage>
        <taxon>Eukaryota</taxon>
        <taxon>Viridiplantae</taxon>
        <taxon>Streptophyta</taxon>
        <taxon>Embryophyta</taxon>
        <taxon>Tracheophyta</taxon>
        <taxon>Spermatophyta</taxon>
        <taxon>Magnoliopsida</taxon>
        <taxon>eudicotyledons</taxon>
        <taxon>Gunneridae</taxon>
        <taxon>Pentapetalae</taxon>
        <taxon>rosids</taxon>
        <taxon>fabids</taxon>
        <taxon>Fagales</taxon>
        <taxon>Myricaceae</taxon>
        <taxon>Morella</taxon>
    </lineage>
</organism>
<dbReference type="Pfam" id="PF13639">
    <property type="entry name" value="zf-RING_2"/>
    <property type="match status" value="1"/>
</dbReference>
<evidence type="ECO:0000313" key="18">
    <source>
        <dbReference type="Proteomes" id="UP000516437"/>
    </source>
</evidence>
<proteinExistence type="inferred from homology"/>
<dbReference type="AlphaFoldDB" id="A0A6A1W491"/>
<dbReference type="GO" id="GO:0016020">
    <property type="term" value="C:membrane"/>
    <property type="evidence" value="ECO:0007669"/>
    <property type="project" value="UniProtKB-SubCell"/>
</dbReference>
<dbReference type="SMART" id="SM00184">
    <property type="entry name" value="RING"/>
    <property type="match status" value="1"/>
</dbReference>
<evidence type="ECO:0000256" key="8">
    <source>
        <dbReference type="ARBA" id="ARBA00022771"/>
    </source>
</evidence>
<evidence type="ECO:0000256" key="3">
    <source>
        <dbReference type="ARBA" id="ARBA00004906"/>
    </source>
</evidence>
<dbReference type="FunFam" id="3.30.40.10:FF:000233">
    <property type="entry name" value="RING-H2 finger protein ATL54"/>
    <property type="match status" value="1"/>
</dbReference>
<dbReference type="Gene3D" id="3.30.40.10">
    <property type="entry name" value="Zinc/RING finger domain, C3HC4 (zinc finger)"/>
    <property type="match status" value="1"/>
</dbReference>
<dbReference type="GO" id="GO:0008270">
    <property type="term" value="F:zinc ion binding"/>
    <property type="evidence" value="ECO:0007669"/>
    <property type="project" value="UniProtKB-KW"/>
</dbReference>
<comment type="similarity">
    <text evidence="13">Belongs to the RING-type zinc finger family. ATL subfamily.</text>
</comment>
<dbReference type="PANTHER" id="PTHR46913:SF22">
    <property type="entry name" value="RING-TYPE E3 UBIQUITIN TRANSFERASE"/>
    <property type="match status" value="1"/>
</dbReference>
<evidence type="ECO:0000256" key="7">
    <source>
        <dbReference type="ARBA" id="ARBA00022723"/>
    </source>
</evidence>
<evidence type="ECO:0000256" key="6">
    <source>
        <dbReference type="ARBA" id="ARBA00022692"/>
    </source>
</evidence>
<keyword evidence="9" id="KW-0833">Ubl conjugation pathway</keyword>
<comment type="catalytic activity">
    <reaction evidence="1">
        <text>S-ubiquitinyl-[E2 ubiquitin-conjugating enzyme]-L-cysteine + [acceptor protein]-L-lysine = [E2 ubiquitin-conjugating enzyme]-L-cysteine + N(6)-ubiquitinyl-[acceptor protein]-L-lysine.</text>
        <dbReference type="EC" id="2.3.2.27"/>
    </reaction>
</comment>
<feature type="transmembrane region" description="Helical" evidence="15">
    <location>
        <begin position="59"/>
        <end position="79"/>
    </location>
</feature>
<dbReference type="GO" id="GO:0016567">
    <property type="term" value="P:protein ubiquitination"/>
    <property type="evidence" value="ECO:0007669"/>
    <property type="project" value="UniProtKB-UniPathway"/>
</dbReference>
<dbReference type="InterPro" id="IPR001841">
    <property type="entry name" value="Znf_RING"/>
</dbReference>
<dbReference type="EC" id="2.3.2.27" evidence="4"/>
<evidence type="ECO:0000256" key="4">
    <source>
        <dbReference type="ARBA" id="ARBA00012483"/>
    </source>
</evidence>
<evidence type="ECO:0000259" key="16">
    <source>
        <dbReference type="PROSITE" id="PS50089"/>
    </source>
</evidence>
<reference evidence="17 18" key="1">
    <citation type="journal article" date="2019" name="Plant Biotechnol. J.">
        <title>The red bayberry genome and genetic basis of sex determination.</title>
        <authorList>
            <person name="Jia H.M."/>
            <person name="Jia H.J."/>
            <person name="Cai Q.L."/>
            <person name="Wang Y."/>
            <person name="Zhao H.B."/>
            <person name="Yang W.F."/>
            <person name="Wang G.Y."/>
            <person name="Li Y.H."/>
            <person name="Zhan D.L."/>
            <person name="Shen Y.T."/>
            <person name="Niu Q.F."/>
            <person name="Chang L."/>
            <person name="Qiu J."/>
            <person name="Zhao L."/>
            <person name="Xie H.B."/>
            <person name="Fu W.Y."/>
            <person name="Jin J."/>
            <person name="Li X.W."/>
            <person name="Jiao Y."/>
            <person name="Zhou C.C."/>
            <person name="Tu T."/>
            <person name="Chai C.Y."/>
            <person name="Gao J.L."/>
            <person name="Fan L.J."/>
            <person name="van de Weg E."/>
            <person name="Wang J.Y."/>
            <person name="Gao Z.S."/>
        </authorList>
    </citation>
    <scope>NUCLEOTIDE SEQUENCE [LARGE SCALE GENOMIC DNA]</scope>
    <source>
        <tissue evidence="17">Leaves</tissue>
    </source>
</reference>
<gene>
    <name evidence="17" type="ORF">CJ030_MR3G001920</name>
</gene>
<evidence type="ECO:0000256" key="14">
    <source>
        <dbReference type="PROSITE-ProRule" id="PRU00175"/>
    </source>
</evidence>
<evidence type="ECO:0000256" key="12">
    <source>
        <dbReference type="ARBA" id="ARBA00023136"/>
    </source>
</evidence>
<dbReference type="SUPFAM" id="SSF57850">
    <property type="entry name" value="RING/U-box"/>
    <property type="match status" value="1"/>
</dbReference>
<keyword evidence="5" id="KW-0808">Transferase</keyword>
<dbReference type="Proteomes" id="UP000516437">
    <property type="component" value="Chromosome 3"/>
</dbReference>
<evidence type="ECO:0000256" key="2">
    <source>
        <dbReference type="ARBA" id="ARBA00004167"/>
    </source>
</evidence>
<keyword evidence="11 15" id="KW-1133">Transmembrane helix</keyword>
<name>A0A6A1W491_9ROSI</name>